<evidence type="ECO:0000256" key="4">
    <source>
        <dbReference type="ARBA" id="ARBA00022475"/>
    </source>
</evidence>
<dbReference type="PROSITE" id="PS01023">
    <property type="entry name" value="PTR2_2"/>
    <property type="match status" value="1"/>
</dbReference>
<keyword evidence="3 13" id="KW-0813">Transport</keyword>
<reference evidence="17" key="1">
    <citation type="submission" date="2019-03" db="EMBL/GenBank/DDBJ databases">
        <title>Snf2 controls pulcherriminic acid biosynthesis and connects pigmentation and antifungal activity of the yeast Metschnikowia pulcherrima.</title>
        <authorList>
            <person name="Gore-Lloyd D."/>
            <person name="Sumann I."/>
            <person name="Brachmann A.O."/>
            <person name="Schneeberger K."/>
            <person name="Ortiz-Merino R.A."/>
            <person name="Moreno-Beltran M."/>
            <person name="Schlaefli M."/>
            <person name="Kirner P."/>
            <person name="Santos Kron A."/>
            <person name="Wolfe K.H."/>
            <person name="Piel J."/>
            <person name="Ahrens C.H."/>
            <person name="Henk D."/>
            <person name="Freimoser F.M."/>
        </authorList>
    </citation>
    <scope>NUCLEOTIDE SEQUENCE [LARGE SCALE GENOMIC DNA]</scope>
    <source>
        <strain evidence="17">APC 1.2</strain>
    </source>
</reference>
<evidence type="ECO:0000256" key="6">
    <source>
        <dbReference type="ARBA" id="ARBA00022856"/>
    </source>
</evidence>
<dbReference type="PANTHER" id="PTHR11654">
    <property type="entry name" value="OLIGOPEPTIDE TRANSPORTER-RELATED"/>
    <property type="match status" value="1"/>
</dbReference>
<evidence type="ECO:0000256" key="3">
    <source>
        <dbReference type="ARBA" id="ARBA00022448"/>
    </source>
</evidence>
<evidence type="ECO:0000256" key="15">
    <source>
        <dbReference type="SAM" id="Phobius"/>
    </source>
</evidence>
<feature type="transmembrane region" description="Helical" evidence="15">
    <location>
        <begin position="322"/>
        <end position="342"/>
    </location>
</feature>
<feature type="transmembrane region" description="Helical" evidence="15">
    <location>
        <begin position="211"/>
        <end position="232"/>
    </location>
</feature>
<evidence type="ECO:0000313" key="17">
    <source>
        <dbReference type="Proteomes" id="UP000292447"/>
    </source>
</evidence>
<evidence type="ECO:0000256" key="14">
    <source>
        <dbReference type="SAM" id="MobiDB-lite"/>
    </source>
</evidence>
<feature type="transmembrane region" description="Helical" evidence="15">
    <location>
        <begin position="475"/>
        <end position="495"/>
    </location>
</feature>
<feature type="transmembrane region" description="Helical" evidence="15">
    <location>
        <begin position="392"/>
        <end position="414"/>
    </location>
</feature>
<protein>
    <submittedName>
        <fullName evidence="16">Proton-dependent oligopeptide transporter, POT family</fullName>
    </submittedName>
</protein>
<keyword evidence="8 15" id="KW-1133">Transmembrane helix</keyword>
<evidence type="ECO:0000256" key="5">
    <source>
        <dbReference type="ARBA" id="ARBA00022692"/>
    </source>
</evidence>
<feature type="transmembrane region" description="Helical" evidence="15">
    <location>
        <begin position="96"/>
        <end position="116"/>
    </location>
</feature>
<evidence type="ECO:0000256" key="2">
    <source>
        <dbReference type="ARBA" id="ARBA00005982"/>
    </source>
</evidence>
<evidence type="ECO:0000256" key="9">
    <source>
        <dbReference type="ARBA" id="ARBA00023136"/>
    </source>
</evidence>
<gene>
    <name evidence="16" type="primary">MPUL0B02650</name>
    <name evidence="16" type="ORF">METSCH_B02650</name>
</gene>
<feature type="transmembrane region" description="Helical" evidence="15">
    <location>
        <begin position="507"/>
        <end position="528"/>
    </location>
</feature>
<evidence type="ECO:0000256" key="7">
    <source>
        <dbReference type="ARBA" id="ARBA00022927"/>
    </source>
</evidence>
<evidence type="ECO:0000256" key="8">
    <source>
        <dbReference type="ARBA" id="ARBA00022989"/>
    </source>
</evidence>
<dbReference type="GO" id="GO:0005886">
    <property type="term" value="C:plasma membrane"/>
    <property type="evidence" value="ECO:0007669"/>
    <property type="project" value="UniProtKB-SubCell"/>
</dbReference>
<sequence length="544" mass="60900">MLQKHSVFEESRVDGSSDSESDDIWHEAKEPNQLELDTLRHVSGKIPLTCWYIAVVELAERFTYYGLSAPFQNYAQYSPDEFPRGVLNLDSHDATAITYFWQFWCFLSPLLGAVIADTYLGKYATICWFSGAYAVGMIVLFVTSIPEVGNYSVKFGGFLVGIIIIGLGTGGIKANISTLIADQISGKTPRIKTLKSGERVIEDPSITVQNIFMLFYLMINLGSLSVFATSALEFEVGFWAAYLLPLCFFAVVPVFLYLGRNSYVKVPVGDKVIARAFKCTLIALRNRFDFSAAKPSLHPESGFSWSDQFVDEVDRAVHACKVFLFFPIFWLVYGQMISNFVAQAGQMESHGIPNDMLQAANSIGIIILIPLCEFVVYPLIRRVTPFKAITRIFWGFTVASILMVYAAILQHFIYQAGPCYNNPLECAPEFRLIPNEVHVAIQIPAYAILALSEILASVTGLEYAYTKAPASMKSFIMALFLLTLAAGSAFGMALAPLNRDPHMVWTYSGLAIACFLTGCAFYLCFWRYNRREEEWNQMDYAKDD</sequence>
<dbReference type="Gene3D" id="1.20.1250.20">
    <property type="entry name" value="MFS general substrate transporter like domains"/>
    <property type="match status" value="1"/>
</dbReference>
<proteinExistence type="inferred from homology"/>
<keyword evidence="6" id="KW-0571">Peptide transport</keyword>
<dbReference type="GO" id="GO:0071916">
    <property type="term" value="F:dipeptide transmembrane transporter activity"/>
    <property type="evidence" value="ECO:0007669"/>
    <property type="project" value="UniProtKB-ARBA"/>
</dbReference>
<dbReference type="FunFam" id="1.20.1250.20:FF:000085">
    <property type="entry name" value="MFS peptide transporter Ptr2"/>
    <property type="match status" value="1"/>
</dbReference>
<dbReference type="GO" id="GO:0015031">
    <property type="term" value="P:protein transport"/>
    <property type="evidence" value="ECO:0007669"/>
    <property type="project" value="UniProtKB-KW"/>
</dbReference>
<dbReference type="Pfam" id="PF00854">
    <property type="entry name" value="PTR2"/>
    <property type="match status" value="1"/>
</dbReference>
<feature type="compositionally biased region" description="Basic and acidic residues" evidence="14">
    <location>
        <begin position="1"/>
        <end position="15"/>
    </location>
</feature>
<keyword evidence="9 15" id="KW-0472">Membrane</keyword>
<feature type="region of interest" description="Disordered" evidence="14">
    <location>
        <begin position="1"/>
        <end position="24"/>
    </location>
</feature>
<keyword evidence="5 13" id="KW-0812">Transmembrane</keyword>
<dbReference type="InterPro" id="IPR000109">
    <property type="entry name" value="POT_fam"/>
</dbReference>
<comment type="subcellular location">
    <subcellularLocation>
        <location evidence="1">Cell membrane</location>
        <topology evidence="1">Multi-pass membrane protein</topology>
    </subcellularLocation>
    <subcellularLocation>
        <location evidence="13">Membrane</location>
        <topology evidence="13">Multi-pass membrane protein</topology>
    </subcellularLocation>
</comment>
<keyword evidence="10" id="KW-0325">Glycoprotein</keyword>
<evidence type="ECO:0000313" key="16">
    <source>
        <dbReference type="EMBL" id="QBM87067.1"/>
    </source>
</evidence>
<evidence type="ECO:0000256" key="10">
    <source>
        <dbReference type="ARBA" id="ARBA00023180"/>
    </source>
</evidence>
<dbReference type="InterPro" id="IPR018456">
    <property type="entry name" value="PTR2_symporter_CS"/>
</dbReference>
<feature type="transmembrane region" description="Helical" evidence="15">
    <location>
        <begin position="123"/>
        <end position="145"/>
    </location>
</feature>
<evidence type="ECO:0000256" key="1">
    <source>
        <dbReference type="ARBA" id="ARBA00004651"/>
    </source>
</evidence>
<feature type="transmembrane region" description="Helical" evidence="15">
    <location>
        <begin position="238"/>
        <end position="258"/>
    </location>
</feature>
<comment type="similarity">
    <text evidence="2 13">Belongs to the major facilitator superfamily. Proton-dependent oligopeptide transporter (POT/PTR) (TC 2.A.17) family.</text>
</comment>
<name>A0A4P6XII6_9ASCO</name>
<keyword evidence="7" id="KW-0653">Protein transport</keyword>
<keyword evidence="4" id="KW-1003">Cell membrane</keyword>
<evidence type="ECO:0000256" key="12">
    <source>
        <dbReference type="ARBA" id="ARBA00036857"/>
    </source>
</evidence>
<feature type="transmembrane region" description="Helical" evidence="15">
    <location>
        <begin position="362"/>
        <end position="380"/>
    </location>
</feature>
<dbReference type="AlphaFoldDB" id="A0A4P6XII6"/>
<dbReference type="Proteomes" id="UP000292447">
    <property type="component" value="Chromosome II"/>
</dbReference>
<dbReference type="SUPFAM" id="SSF103473">
    <property type="entry name" value="MFS general substrate transporter"/>
    <property type="match status" value="1"/>
</dbReference>
<evidence type="ECO:0000256" key="13">
    <source>
        <dbReference type="RuleBase" id="RU003755"/>
    </source>
</evidence>
<feature type="transmembrane region" description="Helical" evidence="15">
    <location>
        <begin position="443"/>
        <end position="463"/>
    </location>
</feature>
<organism evidence="16 17">
    <name type="scientific">Metschnikowia aff. pulcherrima</name>
    <dbReference type="NCBI Taxonomy" id="2163413"/>
    <lineage>
        <taxon>Eukaryota</taxon>
        <taxon>Fungi</taxon>
        <taxon>Dikarya</taxon>
        <taxon>Ascomycota</taxon>
        <taxon>Saccharomycotina</taxon>
        <taxon>Pichiomycetes</taxon>
        <taxon>Metschnikowiaceae</taxon>
        <taxon>Metschnikowia</taxon>
    </lineage>
</organism>
<dbReference type="InterPro" id="IPR036259">
    <property type="entry name" value="MFS_trans_sf"/>
</dbReference>
<keyword evidence="17" id="KW-1185">Reference proteome</keyword>
<comment type="catalytic activity">
    <reaction evidence="12">
        <text>an L-amino acid tripeptide(out) + H(+)(out) = an L-amino acid tripeptide(in) + H(+)(in)</text>
        <dbReference type="Rhea" id="RHEA:64400"/>
        <dbReference type="ChEBI" id="CHEBI:15378"/>
        <dbReference type="ChEBI" id="CHEBI:155837"/>
    </reaction>
    <physiologicalReaction direction="left-to-right" evidence="12">
        <dbReference type="Rhea" id="RHEA:64401"/>
    </physiologicalReaction>
</comment>
<dbReference type="EMBL" id="CP034457">
    <property type="protein sequence ID" value="QBM87067.1"/>
    <property type="molecule type" value="Genomic_DNA"/>
</dbReference>
<accession>A0A4P6XII6</accession>
<evidence type="ECO:0000256" key="11">
    <source>
        <dbReference type="ARBA" id="ARBA00023522"/>
    </source>
</evidence>
<comment type="catalytic activity">
    <reaction evidence="11">
        <text>a dipeptide(out) + H(+)(out) = a dipeptide(in) + H(+)(in)</text>
        <dbReference type="Rhea" id="RHEA:64392"/>
        <dbReference type="ChEBI" id="CHEBI:15378"/>
        <dbReference type="ChEBI" id="CHEBI:90799"/>
    </reaction>
    <physiologicalReaction direction="left-to-right" evidence="11">
        <dbReference type="Rhea" id="RHEA:64393"/>
    </physiologicalReaction>
</comment>
<feature type="transmembrane region" description="Helical" evidence="15">
    <location>
        <begin position="151"/>
        <end position="172"/>
    </location>
</feature>